<feature type="binding site" evidence="8">
    <location>
        <position position="170"/>
    </location>
    <ligand>
        <name>3-phosphoshikimate</name>
        <dbReference type="ChEBI" id="CHEBI:145989"/>
    </ligand>
</feature>
<dbReference type="PROSITE" id="PS00104">
    <property type="entry name" value="EPSP_SYNTHASE_1"/>
    <property type="match status" value="1"/>
</dbReference>
<dbReference type="PIRSF" id="PIRSF000505">
    <property type="entry name" value="EPSPS"/>
    <property type="match status" value="1"/>
</dbReference>
<dbReference type="EC" id="2.5.1.19" evidence="8"/>
<feature type="binding site" evidence="8">
    <location>
        <position position="172"/>
    </location>
    <ligand>
        <name>3-phosphoshikimate</name>
        <dbReference type="ChEBI" id="CHEBI:145989"/>
    </ligand>
</feature>
<accession>A0A078KBR8</accession>
<evidence type="ECO:0000256" key="3">
    <source>
        <dbReference type="ARBA" id="ARBA00022490"/>
    </source>
</evidence>
<dbReference type="InterPro" id="IPR036968">
    <property type="entry name" value="Enolpyruvate_Tfrase_sf"/>
</dbReference>
<evidence type="ECO:0000256" key="4">
    <source>
        <dbReference type="ARBA" id="ARBA00022605"/>
    </source>
</evidence>
<evidence type="ECO:0000256" key="5">
    <source>
        <dbReference type="ARBA" id="ARBA00022679"/>
    </source>
</evidence>
<protein>
    <recommendedName>
        <fullName evidence="8">3-phosphoshikimate 1-carboxyvinyltransferase</fullName>
        <ecNumber evidence="8">2.5.1.19</ecNumber>
    </recommendedName>
    <alternativeName>
        <fullName evidence="8">5-enolpyruvylshikimate-3-phosphate synthase</fullName>
        <shortName evidence="8">EPSP synthase</shortName>
        <shortName evidence="8">EPSPS</shortName>
    </alternativeName>
</protein>
<evidence type="ECO:0000313" key="10">
    <source>
        <dbReference type="EMBL" id="CDZ16601.1"/>
    </source>
</evidence>
<dbReference type="CDD" id="cd01556">
    <property type="entry name" value="EPSP_synthase"/>
    <property type="match status" value="1"/>
</dbReference>
<feature type="binding site" evidence="8">
    <location>
        <position position="25"/>
    </location>
    <ligand>
        <name>3-phosphoshikimate</name>
        <dbReference type="ChEBI" id="CHEBI:145989"/>
    </ligand>
</feature>
<dbReference type="GO" id="GO:0008652">
    <property type="term" value="P:amino acid biosynthetic process"/>
    <property type="evidence" value="ECO:0007669"/>
    <property type="project" value="UniProtKB-KW"/>
</dbReference>
<reference evidence="11" key="1">
    <citation type="submission" date="2014-07" db="EMBL/GenBank/DDBJ databases">
        <authorList>
            <person name="Santos-Garcia D."/>
        </authorList>
    </citation>
    <scope>NUCLEOTIDE SEQUENCE [LARGE SCALE GENOMIC DNA]</scope>
</reference>
<evidence type="ECO:0000256" key="7">
    <source>
        <dbReference type="ARBA" id="ARBA00044633"/>
    </source>
</evidence>
<dbReference type="PROSITE" id="PS00885">
    <property type="entry name" value="EPSP_SYNTHASE_2"/>
    <property type="match status" value="1"/>
</dbReference>
<feature type="binding site" evidence="8">
    <location>
        <position position="391"/>
    </location>
    <ligand>
        <name>phosphoenolpyruvate</name>
        <dbReference type="ChEBI" id="CHEBI:58702"/>
    </ligand>
</feature>
<dbReference type="InterPro" id="IPR023193">
    <property type="entry name" value="EPSP_synthase_CS"/>
</dbReference>
<feature type="domain" description="Enolpyruvate transferase" evidence="9">
    <location>
        <begin position="15"/>
        <end position="424"/>
    </location>
</feature>
<dbReference type="AlphaFoldDB" id="A0A078KBR8"/>
<dbReference type="FunFam" id="3.65.10.10:FF:000005">
    <property type="entry name" value="3-phosphoshikimate 1-carboxyvinyltransferase"/>
    <property type="match status" value="1"/>
</dbReference>
<organism evidence="10 11">
    <name type="scientific">Candidatus Johnevansia muelleri</name>
    <dbReference type="NCBI Taxonomy" id="1495769"/>
    <lineage>
        <taxon>Bacteria</taxon>
        <taxon>Pseudomonadati</taxon>
        <taxon>Pseudomonadota</taxon>
        <taxon>Gammaproteobacteria</taxon>
        <taxon>Candidatus Johnevansiales</taxon>
        <taxon>Candidatus Johnevansiaceae</taxon>
        <taxon>Candidatus Johnevansia</taxon>
    </lineage>
</organism>
<dbReference type="NCBIfam" id="TIGR01356">
    <property type="entry name" value="aroA"/>
    <property type="match status" value="1"/>
</dbReference>
<comment type="function">
    <text evidence="8">Catalyzes the transfer of the enolpyruvyl moiety of phosphoenolpyruvate (PEP) to the 5-hydroxyl of shikimate-3-phosphate (S3P) to produce enolpyruvyl shikimate-3-phosphate and inorganic phosphate.</text>
</comment>
<dbReference type="Pfam" id="PF00275">
    <property type="entry name" value="EPSP_synthase"/>
    <property type="match status" value="1"/>
</dbReference>
<evidence type="ECO:0000256" key="8">
    <source>
        <dbReference type="HAMAP-Rule" id="MF_00210"/>
    </source>
</evidence>
<evidence type="ECO:0000259" key="9">
    <source>
        <dbReference type="Pfam" id="PF00275"/>
    </source>
</evidence>
<dbReference type="PANTHER" id="PTHR21090:SF5">
    <property type="entry name" value="PENTAFUNCTIONAL AROM POLYPEPTIDE"/>
    <property type="match status" value="1"/>
</dbReference>
<dbReference type="SUPFAM" id="SSF55205">
    <property type="entry name" value="EPT/RTPC-like"/>
    <property type="match status" value="1"/>
</dbReference>
<feature type="active site" description="Proton acceptor" evidence="8">
    <location>
        <position position="319"/>
    </location>
</feature>
<dbReference type="PANTHER" id="PTHR21090">
    <property type="entry name" value="AROM/DEHYDROQUINATE SYNTHASE"/>
    <property type="match status" value="1"/>
</dbReference>
<keyword evidence="11" id="KW-1185">Reference proteome</keyword>
<evidence type="ECO:0000313" key="11">
    <source>
        <dbReference type="Proteomes" id="UP000032420"/>
    </source>
</evidence>
<dbReference type="EMBL" id="LM655252">
    <property type="protein sequence ID" value="CDZ16601.1"/>
    <property type="molecule type" value="Genomic_DNA"/>
</dbReference>
<feature type="binding site" evidence="8">
    <location>
        <position position="125"/>
    </location>
    <ligand>
        <name>phosphoenolpyruvate</name>
        <dbReference type="ChEBI" id="CHEBI:58702"/>
    </ligand>
</feature>
<feature type="binding site" evidence="8">
    <location>
        <position position="346"/>
    </location>
    <ligand>
        <name>3-phosphoshikimate</name>
        <dbReference type="ChEBI" id="CHEBI:145989"/>
    </ligand>
</feature>
<dbReference type="Proteomes" id="UP000032420">
    <property type="component" value="Chromosome I"/>
</dbReference>
<evidence type="ECO:0000256" key="2">
    <source>
        <dbReference type="ARBA" id="ARBA00009948"/>
    </source>
</evidence>
<dbReference type="OrthoDB" id="9809920at2"/>
<comment type="subcellular location">
    <subcellularLocation>
        <location evidence="8">Cytoplasm</location>
    </subcellularLocation>
</comment>
<feature type="binding site" evidence="8">
    <location>
        <position position="172"/>
    </location>
    <ligand>
        <name>phosphoenolpyruvate</name>
        <dbReference type="ChEBI" id="CHEBI:58702"/>
    </ligand>
</feature>
<dbReference type="InterPro" id="IPR001986">
    <property type="entry name" value="Enolpyruvate_Tfrase_dom"/>
</dbReference>
<comment type="pathway">
    <text evidence="1 8">Metabolic intermediate biosynthesis; chorismate biosynthesis; chorismate from D-erythrose 4-phosphate and phosphoenolpyruvate: step 6/7.</text>
</comment>
<gene>
    <name evidence="8 10" type="primary">aroA</name>
    <name evidence="10" type="ORF">CEM_361</name>
</gene>
<dbReference type="GO" id="GO:0005737">
    <property type="term" value="C:cytoplasm"/>
    <property type="evidence" value="ECO:0007669"/>
    <property type="project" value="UniProtKB-SubCell"/>
</dbReference>
<dbReference type="KEGG" id="eme:CEM_361"/>
<feature type="binding site" evidence="8">
    <location>
        <position position="29"/>
    </location>
    <ligand>
        <name>3-phosphoshikimate</name>
        <dbReference type="ChEBI" id="CHEBI:145989"/>
    </ligand>
</feature>
<keyword evidence="5 8" id="KW-0808">Transferase</keyword>
<comment type="catalytic activity">
    <reaction evidence="7">
        <text>3-phosphoshikimate + phosphoenolpyruvate = 5-O-(1-carboxyvinyl)-3-phosphoshikimate + phosphate</text>
        <dbReference type="Rhea" id="RHEA:21256"/>
        <dbReference type="ChEBI" id="CHEBI:43474"/>
        <dbReference type="ChEBI" id="CHEBI:57701"/>
        <dbReference type="ChEBI" id="CHEBI:58702"/>
        <dbReference type="ChEBI" id="CHEBI:145989"/>
        <dbReference type="EC" id="2.5.1.19"/>
    </reaction>
    <physiologicalReaction direction="left-to-right" evidence="7">
        <dbReference type="Rhea" id="RHEA:21257"/>
    </physiologicalReaction>
</comment>
<feature type="binding site" evidence="8">
    <location>
        <position position="97"/>
    </location>
    <ligand>
        <name>phosphoenolpyruvate</name>
        <dbReference type="ChEBI" id="CHEBI:58702"/>
    </ligand>
</feature>
<evidence type="ECO:0000256" key="1">
    <source>
        <dbReference type="ARBA" id="ARBA00004811"/>
    </source>
</evidence>
<evidence type="ECO:0000256" key="6">
    <source>
        <dbReference type="ARBA" id="ARBA00023141"/>
    </source>
</evidence>
<proteinExistence type="inferred from homology"/>
<dbReference type="InterPro" id="IPR013792">
    <property type="entry name" value="RNA3'P_cycl/enolpyr_Trfase_a/b"/>
</dbReference>
<comment type="similarity">
    <text evidence="2 8">Belongs to the EPSP synthase family.</text>
</comment>
<dbReference type="GO" id="GO:0009423">
    <property type="term" value="P:chorismate biosynthetic process"/>
    <property type="evidence" value="ECO:0007669"/>
    <property type="project" value="UniProtKB-UniRule"/>
</dbReference>
<comment type="subunit">
    <text evidence="8">Monomer.</text>
</comment>
<dbReference type="STRING" id="1495769.CEM_361"/>
<keyword evidence="3 8" id="KW-0963">Cytoplasm</keyword>
<keyword evidence="6 8" id="KW-0057">Aromatic amino acid biosynthesis</keyword>
<dbReference type="HAMAP" id="MF_00210">
    <property type="entry name" value="EPSP_synth"/>
    <property type="match status" value="1"/>
</dbReference>
<dbReference type="GO" id="GO:0009073">
    <property type="term" value="P:aromatic amino acid family biosynthetic process"/>
    <property type="evidence" value="ECO:0007669"/>
    <property type="project" value="UniProtKB-KW"/>
</dbReference>
<comment type="caution">
    <text evidence="8">Lacks conserved residue(s) required for the propagation of feature annotation.</text>
</comment>
<feature type="binding site" evidence="8">
    <location>
        <position position="350"/>
    </location>
    <ligand>
        <name>phosphoenolpyruvate</name>
        <dbReference type="ChEBI" id="CHEBI:58702"/>
    </ligand>
</feature>
<dbReference type="Gene3D" id="3.65.10.10">
    <property type="entry name" value="Enolpyruvate transferase domain"/>
    <property type="match status" value="2"/>
</dbReference>
<dbReference type="GO" id="GO:0003866">
    <property type="term" value="F:3-phosphoshikimate 1-carboxyvinyltransferase activity"/>
    <property type="evidence" value="ECO:0007669"/>
    <property type="project" value="UniProtKB-UniRule"/>
</dbReference>
<feature type="binding site" evidence="8">
    <location>
        <position position="24"/>
    </location>
    <ligand>
        <name>3-phosphoshikimate</name>
        <dbReference type="ChEBI" id="CHEBI:145989"/>
    </ligand>
</feature>
<dbReference type="UniPathway" id="UPA00053">
    <property type="reaction ID" value="UER00089"/>
</dbReference>
<dbReference type="InterPro" id="IPR006264">
    <property type="entry name" value="EPSP_synthase"/>
</dbReference>
<dbReference type="HOGENOM" id="CLU_024321_0_1_6"/>
<name>A0A078KBR8_9GAMM</name>
<sequence length="437" mass="48327">MNLRYHVLIYNLKMIGKINFPGDKSLSHRAIILGALSNGITKINGLLEGDDNLVLLNVIKQLGILIEGPYNGKIIIHGKGLHGLKKPNNVLYLGNSGTAIRLLTGLLSGQRFDSELIGDYSLNKRPMFRIINPLRKMGANIKNSNKNYPPIKIKGNQNLIGINYKLPIASAQIKSCLLLAGIYAKGKTILIESEYTRNHTEIMMKKFGYNIEYKNNKVCLIVGNKIKHTNINIPSDISSSAFFIVAAIITPGSNIVFKNIGINYTRIGLINILKKMGAQIYLYNSCEFNGELVADIHIRYTSNFKGIDINKDQISLAIDEFPILFIAAANAKGITRIRGADELRFKESDRIQVMSEGLNKIGIKTTIYKDGIDIIGGTYHGGFIDSKGDHRIAMAFTIAAIKANSKITINNCMNVITSFPNFVEISNILGIKLITEN</sequence>
<keyword evidence="4 8" id="KW-0028">Amino-acid biosynthesis</keyword>
<dbReference type="PATRIC" id="fig|1495769.3.peg.322"/>
<feature type="binding site" evidence="8">
    <location>
        <position position="319"/>
    </location>
    <ligand>
        <name>3-phosphoshikimate</name>
        <dbReference type="ChEBI" id="CHEBI:145989"/>
    </ligand>
</feature>
<feature type="binding site" evidence="8">
    <location>
        <position position="24"/>
    </location>
    <ligand>
        <name>phosphoenolpyruvate</name>
        <dbReference type="ChEBI" id="CHEBI:58702"/>
    </ligand>
</feature>